<comment type="caution">
    <text evidence="1">The sequence shown here is derived from an EMBL/GenBank/DDBJ whole genome shotgun (WGS) entry which is preliminary data.</text>
</comment>
<dbReference type="Proteomes" id="UP000283269">
    <property type="component" value="Unassembled WGS sequence"/>
</dbReference>
<reference evidence="1 2" key="1">
    <citation type="journal article" date="2018" name="Evol. Lett.">
        <title>Horizontal gene cluster transfer increased hallucinogenic mushroom diversity.</title>
        <authorList>
            <person name="Reynolds H.T."/>
            <person name="Vijayakumar V."/>
            <person name="Gluck-Thaler E."/>
            <person name="Korotkin H.B."/>
            <person name="Matheny P.B."/>
            <person name="Slot J.C."/>
        </authorList>
    </citation>
    <scope>NUCLEOTIDE SEQUENCE [LARGE SCALE GENOMIC DNA]</scope>
    <source>
        <strain evidence="1 2">2631</strain>
    </source>
</reference>
<name>A0A409XBM3_PSICY</name>
<dbReference type="EMBL" id="NHYD01002138">
    <property type="protein sequence ID" value="PPQ88156.1"/>
    <property type="molecule type" value="Genomic_DNA"/>
</dbReference>
<proteinExistence type="predicted"/>
<accession>A0A409XBM3</accession>
<keyword evidence="2" id="KW-1185">Reference proteome</keyword>
<dbReference type="AlphaFoldDB" id="A0A409XBM3"/>
<evidence type="ECO:0000313" key="2">
    <source>
        <dbReference type="Proteomes" id="UP000283269"/>
    </source>
</evidence>
<organism evidence="1 2">
    <name type="scientific">Psilocybe cyanescens</name>
    <dbReference type="NCBI Taxonomy" id="93625"/>
    <lineage>
        <taxon>Eukaryota</taxon>
        <taxon>Fungi</taxon>
        <taxon>Dikarya</taxon>
        <taxon>Basidiomycota</taxon>
        <taxon>Agaricomycotina</taxon>
        <taxon>Agaricomycetes</taxon>
        <taxon>Agaricomycetidae</taxon>
        <taxon>Agaricales</taxon>
        <taxon>Agaricineae</taxon>
        <taxon>Strophariaceae</taxon>
        <taxon>Psilocybe</taxon>
    </lineage>
</organism>
<dbReference type="InParanoid" id="A0A409XBM3"/>
<gene>
    <name evidence="1" type="ORF">CVT25_005124</name>
</gene>
<sequence>MQQQQKGVIWGGKEAPDSSIQCCCAVTKLDACATAACTETLAEDDAAAMGKRHPVAVVDVAVWRH</sequence>
<evidence type="ECO:0000313" key="1">
    <source>
        <dbReference type="EMBL" id="PPQ88156.1"/>
    </source>
</evidence>
<protein>
    <submittedName>
        <fullName evidence="1">Uncharacterized protein</fullName>
    </submittedName>
</protein>